<dbReference type="PIRSF" id="PIRSF004810">
    <property type="entry name" value="ChrA"/>
    <property type="match status" value="1"/>
</dbReference>
<feature type="transmembrane region" description="Helical" evidence="7">
    <location>
        <begin position="107"/>
        <end position="127"/>
    </location>
</feature>
<gene>
    <name evidence="8" type="primary">chrA</name>
    <name evidence="8" type="ORF">OEZ71_13230</name>
</gene>
<organism evidence="8 9">
    <name type="scientific">Albidovulum litorale</name>
    <dbReference type="NCBI Taxonomy" id="2984134"/>
    <lineage>
        <taxon>Bacteria</taxon>
        <taxon>Pseudomonadati</taxon>
        <taxon>Pseudomonadota</taxon>
        <taxon>Alphaproteobacteria</taxon>
        <taxon>Rhodobacterales</taxon>
        <taxon>Paracoccaceae</taxon>
        <taxon>Albidovulum</taxon>
    </lineage>
</organism>
<feature type="transmembrane region" description="Helical" evidence="7">
    <location>
        <begin position="369"/>
        <end position="388"/>
    </location>
</feature>
<protein>
    <submittedName>
        <fullName evidence="8">Chromate efflux transporter</fullName>
    </submittedName>
</protein>
<keyword evidence="3" id="KW-1003">Cell membrane</keyword>
<evidence type="ECO:0000256" key="1">
    <source>
        <dbReference type="ARBA" id="ARBA00004651"/>
    </source>
</evidence>
<reference evidence="8 9" key="1">
    <citation type="submission" date="2022-10" db="EMBL/GenBank/DDBJ databases">
        <title>Defluviimonas sp. nov., isolated from ocean surface sediments.</title>
        <authorList>
            <person name="He W."/>
            <person name="Wang L."/>
            <person name="Zhang D.-F."/>
        </authorList>
    </citation>
    <scope>NUCLEOTIDE SEQUENCE [LARGE SCALE GENOMIC DNA]</scope>
    <source>
        <strain evidence="8 9">WL0050</strain>
    </source>
</reference>
<feature type="transmembrane region" description="Helical" evidence="7">
    <location>
        <begin position="217"/>
        <end position="239"/>
    </location>
</feature>
<evidence type="ECO:0000256" key="7">
    <source>
        <dbReference type="SAM" id="Phobius"/>
    </source>
</evidence>
<comment type="similarity">
    <text evidence="2">Belongs to the chromate ion transporter (CHR) (TC 2.A.51) family.</text>
</comment>
<dbReference type="Proteomes" id="UP001652564">
    <property type="component" value="Unassembled WGS sequence"/>
</dbReference>
<evidence type="ECO:0000256" key="3">
    <source>
        <dbReference type="ARBA" id="ARBA00022475"/>
    </source>
</evidence>
<sequence length="412" mass="43725">MSDPQLWTVFGRIGILSFGGPAAQIALMHRELVEERDWLSEEEYLRALSFCMLLPGPEAMQLATYAGWKLGGIRGGLIAGGLFVLPGAAVILLLAALYSAFGQVPLVSALFLGVKAAVVVIVIEALIRVARRALKGRAAYAIAVLAFIAIFAFNLPFPVIVVAAAIAGATLLPRPPAKDIALPNHPRLAGTVAAGLGLWWAPVAALALWGQDFLVEIGLFFSKLAVVTFGGAYAVLAYMTQTVVQDYGWVTTPEMMDALGLAETTPGPLILVTEFVGYLAGSHQGGVGLAISAAALTIWVTFLPCFLWVFAFAPYIEWTATRPRLAAALSGVSAAVVGVIANLAIWFALHLFFARTNSLGGLPLPVPEFASFHWQPTLIALLCAWLLLRRRWNMIAVLGIAALVGAALSAVR</sequence>
<keyword evidence="5 7" id="KW-1133">Transmembrane helix</keyword>
<evidence type="ECO:0000256" key="5">
    <source>
        <dbReference type="ARBA" id="ARBA00022989"/>
    </source>
</evidence>
<dbReference type="NCBIfam" id="TIGR00937">
    <property type="entry name" value="2A51"/>
    <property type="match status" value="1"/>
</dbReference>
<feature type="transmembrane region" description="Helical" evidence="7">
    <location>
        <begin position="325"/>
        <end position="349"/>
    </location>
</feature>
<evidence type="ECO:0000313" key="8">
    <source>
        <dbReference type="EMBL" id="MCV2873257.1"/>
    </source>
</evidence>
<feature type="transmembrane region" description="Helical" evidence="7">
    <location>
        <begin position="188"/>
        <end position="210"/>
    </location>
</feature>
<comment type="subcellular location">
    <subcellularLocation>
        <location evidence="1">Cell membrane</location>
        <topology evidence="1">Multi-pass membrane protein</topology>
    </subcellularLocation>
</comment>
<dbReference type="PANTHER" id="PTHR33567:SF3">
    <property type="entry name" value="CHROMATE ION TRANSPORTER (EUROFUNG)"/>
    <property type="match status" value="1"/>
</dbReference>
<proteinExistence type="inferred from homology"/>
<evidence type="ECO:0000256" key="2">
    <source>
        <dbReference type="ARBA" id="ARBA00005262"/>
    </source>
</evidence>
<feature type="transmembrane region" description="Helical" evidence="7">
    <location>
        <begin position="77"/>
        <end position="101"/>
    </location>
</feature>
<comment type="caution">
    <text evidence="8">The sequence shown here is derived from an EMBL/GenBank/DDBJ whole genome shotgun (WGS) entry which is preliminary data.</text>
</comment>
<accession>A0ABT2ZQ21</accession>
<evidence type="ECO:0000256" key="6">
    <source>
        <dbReference type="ARBA" id="ARBA00023136"/>
    </source>
</evidence>
<feature type="transmembrane region" description="Helical" evidence="7">
    <location>
        <begin position="395"/>
        <end position="411"/>
    </location>
</feature>
<dbReference type="InterPro" id="IPR003370">
    <property type="entry name" value="Chromate_transpt"/>
</dbReference>
<keyword evidence="9" id="KW-1185">Reference proteome</keyword>
<dbReference type="PANTHER" id="PTHR33567">
    <property type="entry name" value="CHROMATE ION TRANSPORTER (EUROFUNG)"/>
    <property type="match status" value="1"/>
</dbReference>
<name>A0ABT2ZQ21_9RHOB</name>
<feature type="transmembrane region" description="Helical" evidence="7">
    <location>
        <begin position="139"/>
        <end position="168"/>
    </location>
</feature>
<evidence type="ECO:0000256" key="4">
    <source>
        <dbReference type="ARBA" id="ARBA00022692"/>
    </source>
</evidence>
<evidence type="ECO:0000313" key="9">
    <source>
        <dbReference type="Proteomes" id="UP001652564"/>
    </source>
</evidence>
<keyword evidence="6 7" id="KW-0472">Membrane</keyword>
<feature type="transmembrane region" description="Helical" evidence="7">
    <location>
        <begin position="289"/>
        <end position="313"/>
    </location>
</feature>
<dbReference type="Pfam" id="PF02417">
    <property type="entry name" value="Chromate_transp"/>
    <property type="match status" value="2"/>
</dbReference>
<keyword evidence="4 7" id="KW-0812">Transmembrane</keyword>
<dbReference type="InterPro" id="IPR014047">
    <property type="entry name" value="Chr_Tranpt_l_chain"/>
</dbReference>
<dbReference type="RefSeq" id="WP_263740462.1">
    <property type="nucleotide sequence ID" value="NZ_JAOWKZ010000003.1"/>
</dbReference>
<dbReference type="EMBL" id="JAOWKZ010000003">
    <property type="protein sequence ID" value="MCV2873257.1"/>
    <property type="molecule type" value="Genomic_DNA"/>
</dbReference>